<proteinExistence type="predicted"/>
<dbReference type="EMBL" id="JAYKXN010000003">
    <property type="protein sequence ID" value="KAK7299779.1"/>
    <property type="molecule type" value="Genomic_DNA"/>
</dbReference>
<sequence length="66" mass="7758">MGFRLLLQREGFVMLPYKLVQEPEALSQQMKELCLYFLNSPADEENESVKRRFEFSLSLTLINQGM</sequence>
<comment type="caution">
    <text evidence="1">The sequence shown here is derived from an EMBL/GenBank/DDBJ whole genome shotgun (WGS) entry which is preliminary data.</text>
</comment>
<reference evidence="1 2" key="1">
    <citation type="submission" date="2024-01" db="EMBL/GenBank/DDBJ databases">
        <title>The genomes of 5 underutilized Papilionoideae crops provide insights into root nodulation and disease resistance.</title>
        <authorList>
            <person name="Yuan L."/>
        </authorList>
    </citation>
    <scope>NUCLEOTIDE SEQUENCE [LARGE SCALE GENOMIC DNA]</scope>
    <source>
        <strain evidence="1">LY-2023</strain>
        <tissue evidence="1">Leaf</tissue>
    </source>
</reference>
<protein>
    <submittedName>
        <fullName evidence="1">Uncharacterized protein</fullName>
    </submittedName>
</protein>
<gene>
    <name evidence="1" type="ORF">RJT34_10606</name>
</gene>
<evidence type="ECO:0000313" key="2">
    <source>
        <dbReference type="Proteomes" id="UP001359559"/>
    </source>
</evidence>
<name>A0AAN9PJ93_CLITE</name>
<accession>A0AAN9PJ93</accession>
<dbReference type="AlphaFoldDB" id="A0AAN9PJ93"/>
<keyword evidence="2" id="KW-1185">Reference proteome</keyword>
<evidence type="ECO:0000313" key="1">
    <source>
        <dbReference type="EMBL" id="KAK7299779.1"/>
    </source>
</evidence>
<organism evidence="1 2">
    <name type="scientific">Clitoria ternatea</name>
    <name type="common">Butterfly pea</name>
    <dbReference type="NCBI Taxonomy" id="43366"/>
    <lineage>
        <taxon>Eukaryota</taxon>
        <taxon>Viridiplantae</taxon>
        <taxon>Streptophyta</taxon>
        <taxon>Embryophyta</taxon>
        <taxon>Tracheophyta</taxon>
        <taxon>Spermatophyta</taxon>
        <taxon>Magnoliopsida</taxon>
        <taxon>eudicotyledons</taxon>
        <taxon>Gunneridae</taxon>
        <taxon>Pentapetalae</taxon>
        <taxon>rosids</taxon>
        <taxon>fabids</taxon>
        <taxon>Fabales</taxon>
        <taxon>Fabaceae</taxon>
        <taxon>Papilionoideae</taxon>
        <taxon>50 kb inversion clade</taxon>
        <taxon>NPAAA clade</taxon>
        <taxon>indigoferoid/millettioid clade</taxon>
        <taxon>Phaseoleae</taxon>
        <taxon>Clitoria</taxon>
    </lineage>
</organism>
<dbReference type="Proteomes" id="UP001359559">
    <property type="component" value="Unassembled WGS sequence"/>
</dbReference>